<dbReference type="PANTHER" id="PTHR10807">
    <property type="entry name" value="MYOTUBULARIN-RELATED"/>
    <property type="match status" value="1"/>
</dbReference>
<dbReference type="PANTHER" id="PTHR10807:SF128">
    <property type="entry name" value="PHOSPHATIDYLINOSITOL-3,5-BISPHOSPHATE 3-PHOSPHATASE"/>
    <property type="match status" value="1"/>
</dbReference>
<accession>A0A9P8T6M9</accession>
<dbReference type="GO" id="GO:0004438">
    <property type="term" value="F:phosphatidylinositol-3-phosphate phosphatase activity"/>
    <property type="evidence" value="ECO:0007669"/>
    <property type="project" value="TreeGrafter"/>
</dbReference>
<sequence>MEYIKITKVDDILLFRRGTSLKGTLHLTTHHLIFTLPPTATGMRELWCCYPMIERVELNKGSAQLYMVDSETHPDLCKGACLRIRCRDFTFMALDFPDLAQCQDAYDSIMKLTCIDEIDKVYAFLYSPIRIETAFNGWKDYQVFDEFQRQGLDLDSGPWRLSNLNSDYRLCSSYPAQTIVPRAISDTILSHSVSFRSKNRFPALTYYYKKNGACIVRSSQPLTGIKQNRSLQDEKLLSEIFATNGRQNLANLIVDARPITNAMAQAALGAGTEVMENYPGCKKVFLNIENIHIMRESLNKIKEVLKNGDVSTQLYSPELLIKSGWLNHVSNMLKATDLLVKSMHLNGMHLILHCSDGWDRTSQIASLVQLCLDPYFRTLEGFVVLVEKDWCSFGHRFNERSGHLQRDTKFYNYAQDTNFQKIKQLNQHFKHHQNTKLESPVFQQFLDCVYQLMRQHPEKFEFNERFLRRLVYHLYSCQYGTFLYDCEREKKQLQLETRTQSVWNYFKSRKQEFSFPGYHDDQEVVFPNYNDVKFWYQLFGKSNDEMNGFLSVGRVEKEKDATSSAEKIDRLEKMEVGEE</sequence>
<evidence type="ECO:0000256" key="1">
    <source>
        <dbReference type="ARBA" id="ARBA00007471"/>
    </source>
</evidence>
<dbReference type="SUPFAM" id="SSF50729">
    <property type="entry name" value="PH domain-like"/>
    <property type="match status" value="1"/>
</dbReference>
<proteinExistence type="inferred from homology"/>
<dbReference type="InterPro" id="IPR016130">
    <property type="entry name" value="Tyr_Pase_AS"/>
</dbReference>
<dbReference type="InterPro" id="IPR030564">
    <property type="entry name" value="Myotubularin"/>
</dbReference>
<dbReference type="InterPro" id="IPR029021">
    <property type="entry name" value="Prot-tyrosine_phosphatase-like"/>
</dbReference>
<feature type="binding site" evidence="3">
    <location>
        <begin position="354"/>
        <end position="360"/>
    </location>
    <ligand>
        <name>substrate</name>
    </ligand>
</feature>
<dbReference type="Pfam" id="PF06602">
    <property type="entry name" value="Myotub-related"/>
    <property type="match status" value="1"/>
</dbReference>
<dbReference type="InterPro" id="IPR011993">
    <property type="entry name" value="PH-like_dom_sf"/>
</dbReference>
<comment type="similarity">
    <text evidence="1">Belongs to the protein-tyrosine phosphatase family. Non-receptor class myotubularin subfamily.</text>
</comment>
<dbReference type="PROSITE" id="PS51339">
    <property type="entry name" value="PPASE_MYOTUBULARIN"/>
    <property type="match status" value="1"/>
</dbReference>
<organism evidence="5 6">
    <name type="scientific">Ogataea philodendri</name>
    <dbReference type="NCBI Taxonomy" id="1378263"/>
    <lineage>
        <taxon>Eukaryota</taxon>
        <taxon>Fungi</taxon>
        <taxon>Dikarya</taxon>
        <taxon>Ascomycota</taxon>
        <taxon>Saccharomycotina</taxon>
        <taxon>Pichiomycetes</taxon>
        <taxon>Pichiales</taxon>
        <taxon>Pichiaceae</taxon>
        <taxon>Ogataea</taxon>
    </lineage>
</organism>
<dbReference type="EMBL" id="JAEUBE010000158">
    <property type="protein sequence ID" value="KAH3668283.1"/>
    <property type="molecule type" value="Genomic_DNA"/>
</dbReference>
<dbReference type="OrthoDB" id="271628at2759"/>
<evidence type="ECO:0000259" key="4">
    <source>
        <dbReference type="PROSITE" id="PS51339"/>
    </source>
</evidence>
<dbReference type="Gene3D" id="2.30.29.30">
    <property type="entry name" value="Pleckstrin-homology domain (PH domain)/Phosphotyrosine-binding domain (PTB)"/>
    <property type="match status" value="1"/>
</dbReference>
<name>A0A9P8T6M9_9ASCO</name>
<feature type="binding site" evidence="3">
    <location>
        <begin position="290"/>
        <end position="291"/>
    </location>
    <ligand>
        <name>substrate</name>
    </ligand>
</feature>
<reference evidence="5" key="1">
    <citation type="journal article" date="2021" name="Open Biol.">
        <title>Shared evolutionary footprints suggest mitochondrial oxidative damage underlies multiple complex I losses in fungi.</title>
        <authorList>
            <person name="Schikora-Tamarit M.A."/>
            <person name="Marcet-Houben M."/>
            <person name="Nosek J."/>
            <person name="Gabaldon T."/>
        </authorList>
    </citation>
    <scope>NUCLEOTIDE SEQUENCE</scope>
    <source>
        <strain evidence="5">CBS6075</strain>
    </source>
</reference>
<protein>
    <recommendedName>
        <fullName evidence="4">Myotubularin phosphatase domain-containing protein</fullName>
    </recommendedName>
</protein>
<dbReference type="Pfam" id="PF21098">
    <property type="entry name" value="PH-GRAM_MTMR6-like"/>
    <property type="match status" value="1"/>
</dbReference>
<dbReference type="Proteomes" id="UP000769157">
    <property type="component" value="Unassembled WGS sequence"/>
</dbReference>
<evidence type="ECO:0000256" key="2">
    <source>
        <dbReference type="PIRSR" id="PIRSR630564-1"/>
    </source>
</evidence>
<dbReference type="GeneID" id="70234004"/>
<dbReference type="AlphaFoldDB" id="A0A9P8T6M9"/>
<keyword evidence="6" id="KW-1185">Reference proteome</keyword>
<evidence type="ECO:0000313" key="6">
    <source>
        <dbReference type="Proteomes" id="UP000769157"/>
    </source>
</evidence>
<dbReference type="RefSeq" id="XP_046062697.1">
    <property type="nucleotide sequence ID" value="XM_046202863.1"/>
</dbReference>
<dbReference type="GO" id="GO:0016020">
    <property type="term" value="C:membrane"/>
    <property type="evidence" value="ECO:0007669"/>
    <property type="project" value="TreeGrafter"/>
</dbReference>
<dbReference type="GO" id="GO:0005737">
    <property type="term" value="C:cytoplasm"/>
    <property type="evidence" value="ECO:0007669"/>
    <property type="project" value="TreeGrafter"/>
</dbReference>
<dbReference type="InterPro" id="IPR048994">
    <property type="entry name" value="PH-GRAM_MTMR6-9"/>
</dbReference>
<gene>
    <name evidence="5" type="ORF">OGAPHI_002037</name>
</gene>
<reference evidence="5" key="2">
    <citation type="submission" date="2021-01" db="EMBL/GenBank/DDBJ databases">
        <authorList>
            <person name="Schikora-Tamarit M.A."/>
        </authorList>
    </citation>
    <scope>NUCLEOTIDE SEQUENCE</scope>
    <source>
        <strain evidence="5">CBS6075</strain>
    </source>
</reference>
<dbReference type="GO" id="GO:0046856">
    <property type="term" value="P:phosphatidylinositol dephosphorylation"/>
    <property type="evidence" value="ECO:0007669"/>
    <property type="project" value="TreeGrafter"/>
</dbReference>
<feature type="active site" description="Phosphocysteine intermediate" evidence="2">
    <location>
        <position position="354"/>
    </location>
</feature>
<dbReference type="PROSITE" id="PS00383">
    <property type="entry name" value="TYR_PHOSPHATASE_1"/>
    <property type="match status" value="1"/>
</dbReference>
<dbReference type="InterPro" id="IPR010569">
    <property type="entry name" value="Myotubularin-like_Pase_dom"/>
</dbReference>
<feature type="domain" description="Myotubularin phosphatase" evidence="4">
    <location>
        <begin position="137"/>
        <end position="539"/>
    </location>
</feature>
<comment type="caution">
    <text evidence="5">The sequence shown here is derived from an EMBL/GenBank/DDBJ whole genome shotgun (WGS) entry which is preliminary data.</text>
</comment>
<evidence type="ECO:0000256" key="3">
    <source>
        <dbReference type="PIRSR" id="PIRSR630564-2"/>
    </source>
</evidence>
<evidence type="ECO:0000313" key="5">
    <source>
        <dbReference type="EMBL" id="KAH3668283.1"/>
    </source>
</evidence>
<dbReference type="SUPFAM" id="SSF52799">
    <property type="entry name" value="(Phosphotyrosine protein) phosphatases II"/>
    <property type="match status" value="1"/>
</dbReference>